<proteinExistence type="predicted"/>
<dbReference type="AlphaFoldDB" id="A0A0F9CUA4"/>
<organism evidence="2">
    <name type="scientific">marine sediment metagenome</name>
    <dbReference type="NCBI Taxonomy" id="412755"/>
    <lineage>
        <taxon>unclassified sequences</taxon>
        <taxon>metagenomes</taxon>
        <taxon>ecological metagenomes</taxon>
    </lineage>
</organism>
<feature type="non-terminal residue" evidence="2">
    <location>
        <position position="194"/>
    </location>
</feature>
<dbReference type="InterPro" id="IPR003673">
    <property type="entry name" value="CoA-Trfase_fam_III"/>
</dbReference>
<reference evidence="2" key="1">
    <citation type="journal article" date="2015" name="Nature">
        <title>Complex archaea that bridge the gap between prokaryotes and eukaryotes.</title>
        <authorList>
            <person name="Spang A."/>
            <person name="Saw J.H."/>
            <person name="Jorgensen S.L."/>
            <person name="Zaremba-Niedzwiedzka K."/>
            <person name="Martijn J."/>
            <person name="Lind A.E."/>
            <person name="van Eijk R."/>
            <person name="Schleper C."/>
            <person name="Guy L."/>
            <person name="Ettema T.J."/>
        </authorList>
    </citation>
    <scope>NUCLEOTIDE SEQUENCE</scope>
</reference>
<keyword evidence="1" id="KW-0808">Transferase</keyword>
<evidence type="ECO:0000313" key="2">
    <source>
        <dbReference type="EMBL" id="KKL52973.1"/>
    </source>
</evidence>
<dbReference type="PANTHER" id="PTHR48207:SF3">
    <property type="entry name" value="SUCCINATE--HYDROXYMETHYLGLUTARATE COA-TRANSFERASE"/>
    <property type="match status" value="1"/>
</dbReference>
<dbReference type="InterPro" id="IPR023606">
    <property type="entry name" value="CoA-Trfase_III_dom_1_sf"/>
</dbReference>
<gene>
    <name evidence="2" type="ORF">LCGC14_2280100</name>
</gene>
<comment type="caution">
    <text evidence="2">The sequence shown here is derived from an EMBL/GenBank/DDBJ whole genome shotgun (WGS) entry which is preliminary data.</text>
</comment>
<sequence>MAGPLSGIRVLDLSRVMAGPWCTQILADLGAEVIKIERPDVGDDTRHWGPPWLKDAQGNPTKQSAYYLSANRGKHSVTVDLGNPDGQALIRELVVECDVLVENFKTGGLDKKGLGYADMAKINPGLVYCSVTGFGHTGPMAGDAGYDYLIQAQAGLMSITGAADGQPGAGPQRVGMAVADLTTGMNAVIAILSA</sequence>
<dbReference type="InterPro" id="IPR050483">
    <property type="entry name" value="CoA-transferase_III_domain"/>
</dbReference>
<evidence type="ECO:0008006" key="3">
    <source>
        <dbReference type="Google" id="ProtNLM"/>
    </source>
</evidence>
<dbReference type="PANTHER" id="PTHR48207">
    <property type="entry name" value="SUCCINATE--HYDROXYMETHYLGLUTARATE COA-TRANSFERASE"/>
    <property type="match status" value="1"/>
</dbReference>
<dbReference type="Pfam" id="PF02515">
    <property type="entry name" value="CoA_transf_3"/>
    <property type="match status" value="1"/>
</dbReference>
<name>A0A0F9CUA4_9ZZZZ</name>
<protein>
    <recommendedName>
        <fullName evidence="3">CoA transferase</fullName>
    </recommendedName>
</protein>
<accession>A0A0F9CUA4</accession>
<dbReference type="EMBL" id="LAZR01031700">
    <property type="protein sequence ID" value="KKL52973.1"/>
    <property type="molecule type" value="Genomic_DNA"/>
</dbReference>
<dbReference type="Gene3D" id="3.40.50.10540">
    <property type="entry name" value="Crotonobetainyl-coa:carnitine coa-transferase, domain 1"/>
    <property type="match status" value="1"/>
</dbReference>
<dbReference type="SUPFAM" id="SSF89796">
    <property type="entry name" value="CoA-transferase family III (CaiB/BaiF)"/>
    <property type="match status" value="1"/>
</dbReference>
<evidence type="ECO:0000256" key="1">
    <source>
        <dbReference type="ARBA" id="ARBA00022679"/>
    </source>
</evidence>
<dbReference type="GO" id="GO:0008410">
    <property type="term" value="F:CoA-transferase activity"/>
    <property type="evidence" value="ECO:0007669"/>
    <property type="project" value="TreeGrafter"/>
</dbReference>